<keyword evidence="2" id="KW-1185">Reference proteome</keyword>
<gene>
    <name evidence="1" type="ORF">ACOLOM_LOCUS14179</name>
</gene>
<dbReference type="Proteomes" id="UP000789525">
    <property type="component" value="Unassembled WGS sequence"/>
</dbReference>
<proteinExistence type="predicted"/>
<protein>
    <submittedName>
        <fullName evidence="1">2854_t:CDS:1</fullName>
    </submittedName>
</protein>
<evidence type="ECO:0000313" key="2">
    <source>
        <dbReference type="Proteomes" id="UP000789525"/>
    </source>
</evidence>
<reference evidence="1" key="1">
    <citation type="submission" date="2021-06" db="EMBL/GenBank/DDBJ databases">
        <authorList>
            <person name="Kallberg Y."/>
            <person name="Tangrot J."/>
            <person name="Rosling A."/>
        </authorList>
    </citation>
    <scope>NUCLEOTIDE SEQUENCE</scope>
    <source>
        <strain evidence="1">CL356</strain>
    </source>
</reference>
<feature type="non-terminal residue" evidence="1">
    <location>
        <position position="1"/>
    </location>
</feature>
<feature type="non-terminal residue" evidence="1">
    <location>
        <position position="47"/>
    </location>
</feature>
<name>A0ACA9R5U9_9GLOM</name>
<sequence length="47" mass="5452">FSNSTPNNQVVFSKYRINKVTSINRMLLSNSSRRTWVTQVQTSFEGK</sequence>
<comment type="caution">
    <text evidence="1">The sequence shown here is derived from an EMBL/GenBank/DDBJ whole genome shotgun (WGS) entry which is preliminary data.</text>
</comment>
<organism evidence="1 2">
    <name type="scientific">Acaulospora colombiana</name>
    <dbReference type="NCBI Taxonomy" id="27376"/>
    <lineage>
        <taxon>Eukaryota</taxon>
        <taxon>Fungi</taxon>
        <taxon>Fungi incertae sedis</taxon>
        <taxon>Mucoromycota</taxon>
        <taxon>Glomeromycotina</taxon>
        <taxon>Glomeromycetes</taxon>
        <taxon>Diversisporales</taxon>
        <taxon>Acaulosporaceae</taxon>
        <taxon>Acaulospora</taxon>
    </lineage>
</organism>
<dbReference type="EMBL" id="CAJVPT010069254">
    <property type="protein sequence ID" value="CAG8777770.1"/>
    <property type="molecule type" value="Genomic_DNA"/>
</dbReference>
<evidence type="ECO:0000313" key="1">
    <source>
        <dbReference type="EMBL" id="CAG8777770.1"/>
    </source>
</evidence>
<accession>A0ACA9R5U9</accession>